<keyword evidence="1" id="KW-1133">Transmembrane helix</keyword>
<dbReference type="eggNOG" id="ENOG502ZFSC">
    <property type="taxonomic scope" value="Bacteria"/>
</dbReference>
<name>A0A0A2AJR4_PROMR</name>
<comment type="caution">
    <text evidence="2">The sequence shown here is derived from an EMBL/GenBank/DDBJ whole genome shotgun (WGS) entry which is preliminary data.</text>
</comment>
<sequence length="56" mass="6244">MLKKIVAFTPMFGALTFPLIVPITISKFGVNYGILCALLISSIWFIAMLRTSEMPH</sequence>
<accession>A0A0A2AJR4</accession>
<gene>
    <name evidence="2" type="ORF">EU98_0672</name>
</gene>
<protein>
    <submittedName>
        <fullName evidence="2">Putative membrane protein</fullName>
    </submittedName>
</protein>
<feature type="transmembrane region" description="Helical" evidence="1">
    <location>
        <begin position="31"/>
        <end position="49"/>
    </location>
</feature>
<organism evidence="2 3">
    <name type="scientific">Prochlorococcus marinus str. MIT 9314</name>
    <dbReference type="NCBI Taxonomy" id="167548"/>
    <lineage>
        <taxon>Bacteria</taxon>
        <taxon>Bacillati</taxon>
        <taxon>Cyanobacteriota</taxon>
        <taxon>Cyanophyceae</taxon>
        <taxon>Synechococcales</taxon>
        <taxon>Prochlorococcaceae</taxon>
        <taxon>Prochlorococcus</taxon>
    </lineage>
</organism>
<dbReference type="RefSeq" id="WP_032515490.1">
    <property type="nucleotide sequence ID" value="NZ_JNAO01000007.1"/>
</dbReference>
<keyword evidence="1" id="KW-0812">Transmembrane</keyword>
<dbReference type="EMBL" id="JNAO01000007">
    <property type="protein sequence ID" value="KGG02083.1"/>
    <property type="molecule type" value="Genomic_DNA"/>
</dbReference>
<dbReference type="Proteomes" id="UP000030533">
    <property type="component" value="Unassembled WGS sequence"/>
</dbReference>
<evidence type="ECO:0000256" key="1">
    <source>
        <dbReference type="SAM" id="Phobius"/>
    </source>
</evidence>
<evidence type="ECO:0000313" key="2">
    <source>
        <dbReference type="EMBL" id="KGG02083.1"/>
    </source>
</evidence>
<dbReference type="AlphaFoldDB" id="A0A0A2AJR4"/>
<dbReference type="STRING" id="167548.EU98_0672"/>
<keyword evidence="1" id="KW-0472">Membrane</keyword>
<evidence type="ECO:0000313" key="3">
    <source>
        <dbReference type="Proteomes" id="UP000030533"/>
    </source>
</evidence>
<proteinExistence type="predicted"/>
<reference evidence="3" key="1">
    <citation type="journal article" date="2014" name="Sci. Data">
        <title>Genomes of diverse isolates of the marine cyanobacterium Prochlorococcus.</title>
        <authorList>
            <person name="Biller S."/>
            <person name="Berube P."/>
            <person name="Thompson J."/>
            <person name="Kelly L."/>
            <person name="Roggensack S."/>
            <person name="Awad L."/>
            <person name="Roache-Johnson K."/>
            <person name="Ding H."/>
            <person name="Giovannoni S.J."/>
            <person name="Moore L.R."/>
            <person name="Chisholm S.W."/>
        </authorList>
    </citation>
    <scope>NUCLEOTIDE SEQUENCE [LARGE SCALE GENOMIC DNA]</scope>
    <source>
        <strain evidence="3">MIT 9314</strain>
    </source>
</reference>
<feature type="transmembrane region" description="Helical" evidence="1">
    <location>
        <begin position="5"/>
        <end position="25"/>
    </location>
</feature>